<organism evidence="2 3">
    <name type="scientific">Ramlibacter ginsenosidimutans</name>
    <dbReference type="NCBI Taxonomy" id="502333"/>
    <lineage>
        <taxon>Bacteria</taxon>
        <taxon>Pseudomonadati</taxon>
        <taxon>Pseudomonadota</taxon>
        <taxon>Betaproteobacteria</taxon>
        <taxon>Burkholderiales</taxon>
        <taxon>Comamonadaceae</taxon>
        <taxon>Ramlibacter</taxon>
    </lineage>
</organism>
<gene>
    <name evidence="2" type="ORF">JJB11_18580</name>
</gene>
<keyword evidence="3" id="KW-1185">Reference proteome</keyword>
<comment type="caution">
    <text evidence="2">The sequence shown here is derived from an EMBL/GenBank/DDBJ whole genome shotgun (WGS) entry which is preliminary data.</text>
</comment>
<sequence>MSPLMMRIFTLVGMALAAASLQLKARGETVPGAPCACVHAASPQSGFVLPGAGLQ</sequence>
<feature type="chain" id="PRO_5036876143" evidence="1">
    <location>
        <begin position="26"/>
        <end position="55"/>
    </location>
</feature>
<reference evidence="2" key="2">
    <citation type="submission" date="2021-01" db="EMBL/GenBank/DDBJ databases">
        <authorList>
            <person name="Kang M."/>
        </authorList>
    </citation>
    <scope>NUCLEOTIDE SEQUENCE</scope>
    <source>
        <strain evidence="2">KACC 17527</strain>
    </source>
</reference>
<keyword evidence="1" id="KW-0732">Signal</keyword>
<evidence type="ECO:0000313" key="2">
    <source>
        <dbReference type="EMBL" id="MBK6008113.1"/>
    </source>
</evidence>
<accession>A0A934TVF0</accession>
<evidence type="ECO:0000313" key="3">
    <source>
        <dbReference type="Proteomes" id="UP000630528"/>
    </source>
</evidence>
<evidence type="ECO:0000256" key="1">
    <source>
        <dbReference type="SAM" id="SignalP"/>
    </source>
</evidence>
<proteinExistence type="predicted"/>
<protein>
    <submittedName>
        <fullName evidence="2">Uncharacterized protein</fullName>
    </submittedName>
</protein>
<dbReference type="RefSeq" id="WP_201174850.1">
    <property type="nucleotide sequence ID" value="NZ_JAEPWM010000008.1"/>
</dbReference>
<name>A0A934TVF0_9BURK</name>
<dbReference type="Proteomes" id="UP000630528">
    <property type="component" value="Unassembled WGS sequence"/>
</dbReference>
<dbReference type="EMBL" id="JAEPWM010000008">
    <property type="protein sequence ID" value="MBK6008113.1"/>
    <property type="molecule type" value="Genomic_DNA"/>
</dbReference>
<dbReference type="AlphaFoldDB" id="A0A934TVF0"/>
<feature type="signal peptide" evidence="1">
    <location>
        <begin position="1"/>
        <end position="25"/>
    </location>
</feature>
<reference evidence="2" key="1">
    <citation type="journal article" date="2012" name="J. Microbiol. Biotechnol.">
        <title>Ramlibacter ginsenosidimutans sp. nov., with ginsenoside-converting activity.</title>
        <authorList>
            <person name="Wang L."/>
            <person name="An D.S."/>
            <person name="Kim S.G."/>
            <person name="Jin F.X."/>
            <person name="Kim S.C."/>
            <person name="Lee S.T."/>
            <person name="Im W.T."/>
        </authorList>
    </citation>
    <scope>NUCLEOTIDE SEQUENCE</scope>
    <source>
        <strain evidence="2">KACC 17527</strain>
    </source>
</reference>